<dbReference type="EMBL" id="CADCUF010000269">
    <property type="protein sequence ID" value="CAA9352671.1"/>
    <property type="molecule type" value="Genomic_DNA"/>
</dbReference>
<accession>A0A6J4ME08</accession>
<evidence type="ECO:0000313" key="2">
    <source>
        <dbReference type="EMBL" id="CAA9352671.1"/>
    </source>
</evidence>
<sequence length="68" mass="6689">EPATGAGAAGQGRPGRPGREACGALAGGGQRGQRGPAGAGRGDPPGVRRPDRPPRADAPRVAADTRRL</sequence>
<dbReference type="AlphaFoldDB" id="A0A6J4ME08"/>
<name>A0A6J4ME08_9ACTN</name>
<feature type="compositionally biased region" description="Gly residues" evidence="1">
    <location>
        <begin position="25"/>
        <end position="43"/>
    </location>
</feature>
<organism evidence="2">
    <name type="scientific">uncultured Nocardioidaceae bacterium</name>
    <dbReference type="NCBI Taxonomy" id="253824"/>
    <lineage>
        <taxon>Bacteria</taxon>
        <taxon>Bacillati</taxon>
        <taxon>Actinomycetota</taxon>
        <taxon>Actinomycetes</taxon>
        <taxon>Propionibacteriales</taxon>
        <taxon>Nocardioidaceae</taxon>
        <taxon>environmental samples</taxon>
    </lineage>
</organism>
<gene>
    <name evidence="2" type="ORF">AVDCRST_MAG24-1890</name>
</gene>
<feature type="region of interest" description="Disordered" evidence="1">
    <location>
        <begin position="1"/>
        <end position="68"/>
    </location>
</feature>
<proteinExistence type="predicted"/>
<feature type="non-terminal residue" evidence="2">
    <location>
        <position position="68"/>
    </location>
</feature>
<feature type="compositionally biased region" description="Basic and acidic residues" evidence="1">
    <location>
        <begin position="46"/>
        <end position="68"/>
    </location>
</feature>
<feature type="non-terminal residue" evidence="2">
    <location>
        <position position="1"/>
    </location>
</feature>
<evidence type="ECO:0000256" key="1">
    <source>
        <dbReference type="SAM" id="MobiDB-lite"/>
    </source>
</evidence>
<protein>
    <submittedName>
        <fullName evidence="2">Uncharacterized protein</fullName>
    </submittedName>
</protein>
<reference evidence="2" key="1">
    <citation type="submission" date="2020-02" db="EMBL/GenBank/DDBJ databases">
        <authorList>
            <person name="Meier V. D."/>
        </authorList>
    </citation>
    <scope>NUCLEOTIDE SEQUENCE</scope>
    <source>
        <strain evidence="2">AVDCRST_MAG24</strain>
    </source>
</reference>